<feature type="non-terminal residue" evidence="7">
    <location>
        <position position="1"/>
    </location>
</feature>
<accession>X1IWK0</accession>
<dbReference type="GO" id="GO:0006428">
    <property type="term" value="P:isoleucyl-tRNA aminoacylation"/>
    <property type="evidence" value="ECO:0007669"/>
    <property type="project" value="TreeGrafter"/>
</dbReference>
<keyword evidence="1" id="KW-0436">Ligase</keyword>
<protein>
    <recommendedName>
        <fullName evidence="6">Aminoacyl-tRNA synthetase class Ia domain-containing protein</fullName>
    </recommendedName>
</protein>
<keyword evidence="4" id="KW-0648">Protein biosynthesis</keyword>
<keyword evidence="2" id="KW-0547">Nucleotide-binding</keyword>
<dbReference type="Gene3D" id="3.90.740.10">
    <property type="entry name" value="Valyl/Leucyl/Isoleucyl-tRNA synthetase, editing domain"/>
    <property type="match status" value="1"/>
</dbReference>
<dbReference type="GO" id="GO:0004822">
    <property type="term" value="F:isoleucine-tRNA ligase activity"/>
    <property type="evidence" value="ECO:0007669"/>
    <property type="project" value="TreeGrafter"/>
</dbReference>
<evidence type="ECO:0000256" key="4">
    <source>
        <dbReference type="ARBA" id="ARBA00022917"/>
    </source>
</evidence>
<keyword evidence="3" id="KW-0067">ATP-binding</keyword>
<evidence type="ECO:0000256" key="1">
    <source>
        <dbReference type="ARBA" id="ARBA00022598"/>
    </source>
</evidence>
<reference evidence="7" key="1">
    <citation type="journal article" date="2014" name="Front. Microbiol.">
        <title>High frequency of phylogenetically diverse reductive dehalogenase-homologous genes in deep subseafloor sedimentary metagenomes.</title>
        <authorList>
            <person name="Kawai M."/>
            <person name="Futagami T."/>
            <person name="Toyoda A."/>
            <person name="Takaki Y."/>
            <person name="Nishi S."/>
            <person name="Hori S."/>
            <person name="Arai W."/>
            <person name="Tsubouchi T."/>
            <person name="Morono Y."/>
            <person name="Uchiyama I."/>
            <person name="Ito T."/>
            <person name="Fujiyama A."/>
            <person name="Inagaki F."/>
            <person name="Takami H."/>
        </authorList>
    </citation>
    <scope>NUCLEOTIDE SEQUENCE</scope>
    <source>
        <strain evidence="7">Expedition CK06-06</strain>
    </source>
</reference>
<dbReference type="AlphaFoldDB" id="X1IWK0"/>
<comment type="caution">
    <text evidence="7">The sequence shown here is derived from an EMBL/GenBank/DDBJ whole genome shotgun (WGS) entry which is preliminary data.</text>
</comment>
<dbReference type="GO" id="GO:0002161">
    <property type="term" value="F:aminoacyl-tRNA deacylase activity"/>
    <property type="evidence" value="ECO:0007669"/>
    <property type="project" value="InterPro"/>
</dbReference>
<evidence type="ECO:0000256" key="2">
    <source>
        <dbReference type="ARBA" id="ARBA00022741"/>
    </source>
</evidence>
<proteinExistence type="predicted"/>
<keyword evidence="5" id="KW-0030">Aminoacyl-tRNA synthetase</keyword>
<dbReference type="SUPFAM" id="SSF52374">
    <property type="entry name" value="Nucleotidylyl transferase"/>
    <property type="match status" value="1"/>
</dbReference>
<sequence>TPDGGSIPLDKPGYDTHGLPIENKVEKKLGFKKKEDIEKYGVKKFIKECKKFATKFINVMNGEFSNLGVWMDFDNPYLTLENKYIETIWDTFKRADQKGLLYLGKYPVHVCTHCETAVAYNEIEYTEQKDISVYVKFKIKGSKNKYLIIWTTTPWTLPSNTGVMVHPKFDYVEVQVGKRNMDYFKI</sequence>
<dbReference type="PANTHER" id="PTHR42765">
    <property type="entry name" value="SOLEUCYL-TRNA SYNTHETASE"/>
    <property type="match status" value="1"/>
</dbReference>
<organism evidence="7">
    <name type="scientific">marine sediment metagenome</name>
    <dbReference type="NCBI Taxonomy" id="412755"/>
    <lineage>
        <taxon>unclassified sequences</taxon>
        <taxon>metagenomes</taxon>
        <taxon>ecological metagenomes</taxon>
    </lineage>
</organism>
<evidence type="ECO:0000256" key="3">
    <source>
        <dbReference type="ARBA" id="ARBA00022840"/>
    </source>
</evidence>
<gene>
    <name evidence="7" type="ORF">S03H2_65350</name>
</gene>
<dbReference type="InterPro" id="IPR050081">
    <property type="entry name" value="Ile-tRNA_ligase"/>
</dbReference>
<dbReference type="InterPro" id="IPR002300">
    <property type="entry name" value="aa-tRNA-synth_Ia"/>
</dbReference>
<dbReference type="SUPFAM" id="SSF50677">
    <property type="entry name" value="ValRS/IleRS/LeuRS editing domain"/>
    <property type="match status" value="1"/>
</dbReference>
<name>X1IWK0_9ZZZZ</name>
<dbReference type="EMBL" id="BARU01042546">
    <property type="protein sequence ID" value="GAH86097.1"/>
    <property type="molecule type" value="Genomic_DNA"/>
</dbReference>
<evidence type="ECO:0000313" key="7">
    <source>
        <dbReference type="EMBL" id="GAH86097.1"/>
    </source>
</evidence>
<dbReference type="Gene3D" id="3.40.50.620">
    <property type="entry name" value="HUPs"/>
    <property type="match status" value="1"/>
</dbReference>
<dbReference type="Pfam" id="PF00133">
    <property type="entry name" value="tRNA-synt_1"/>
    <property type="match status" value="1"/>
</dbReference>
<dbReference type="PANTHER" id="PTHR42765:SF1">
    <property type="entry name" value="ISOLEUCINE--TRNA LIGASE, MITOCHONDRIAL"/>
    <property type="match status" value="1"/>
</dbReference>
<dbReference type="InterPro" id="IPR009008">
    <property type="entry name" value="Val/Leu/Ile-tRNA-synth_edit"/>
</dbReference>
<dbReference type="GO" id="GO:0005829">
    <property type="term" value="C:cytosol"/>
    <property type="evidence" value="ECO:0007669"/>
    <property type="project" value="TreeGrafter"/>
</dbReference>
<dbReference type="GO" id="GO:0005524">
    <property type="term" value="F:ATP binding"/>
    <property type="evidence" value="ECO:0007669"/>
    <property type="project" value="UniProtKB-KW"/>
</dbReference>
<dbReference type="InterPro" id="IPR014729">
    <property type="entry name" value="Rossmann-like_a/b/a_fold"/>
</dbReference>
<feature type="domain" description="Aminoacyl-tRNA synthetase class Ia" evidence="6">
    <location>
        <begin position="11"/>
        <end position="133"/>
    </location>
</feature>
<evidence type="ECO:0000256" key="5">
    <source>
        <dbReference type="ARBA" id="ARBA00023146"/>
    </source>
</evidence>
<evidence type="ECO:0000259" key="6">
    <source>
        <dbReference type="Pfam" id="PF00133"/>
    </source>
</evidence>